<dbReference type="InterPro" id="IPR027417">
    <property type="entry name" value="P-loop_NTPase"/>
</dbReference>
<evidence type="ECO:0000259" key="1">
    <source>
        <dbReference type="Pfam" id="PF13173"/>
    </source>
</evidence>
<dbReference type="PANTHER" id="PTHR33295:SF7">
    <property type="entry name" value="ATPASE"/>
    <property type="match status" value="1"/>
</dbReference>
<accession>A0A7W8M6Y0</accession>
<dbReference type="Proteomes" id="UP000543642">
    <property type="component" value="Unassembled WGS sequence"/>
</dbReference>
<dbReference type="RefSeq" id="WP_183776307.1">
    <property type="nucleotide sequence ID" value="NZ_JACHFW010000018.1"/>
</dbReference>
<dbReference type="Pfam" id="PF13635">
    <property type="entry name" value="DUF4143"/>
    <property type="match status" value="1"/>
</dbReference>
<name>A0A7W8M6Y0_9FIRM</name>
<evidence type="ECO:0000313" key="4">
    <source>
        <dbReference type="Proteomes" id="UP000543642"/>
    </source>
</evidence>
<evidence type="ECO:0008006" key="5">
    <source>
        <dbReference type="Google" id="ProtNLM"/>
    </source>
</evidence>
<dbReference type="InterPro" id="IPR025420">
    <property type="entry name" value="DUF4143"/>
</dbReference>
<dbReference type="SUPFAM" id="SSF52540">
    <property type="entry name" value="P-loop containing nucleoside triphosphate hydrolases"/>
    <property type="match status" value="1"/>
</dbReference>
<reference evidence="3 4" key="1">
    <citation type="submission" date="2020-08" db="EMBL/GenBank/DDBJ databases">
        <title>Genomic Encyclopedia of Type Strains, Phase IV (KMG-IV): sequencing the most valuable type-strain genomes for metagenomic binning, comparative biology and taxonomic classification.</title>
        <authorList>
            <person name="Goeker M."/>
        </authorList>
    </citation>
    <scope>NUCLEOTIDE SEQUENCE [LARGE SCALE GENOMIC DNA]</scope>
    <source>
        <strain evidence="3 4">DSM 106146</strain>
    </source>
</reference>
<comment type="caution">
    <text evidence="3">The sequence shown here is derived from an EMBL/GenBank/DDBJ whole genome shotgun (WGS) entry which is preliminary data.</text>
</comment>
<proteinExistence type="predicted"/>
<keyword evidence="4" id="KW-1185">Reference proteome</keyword>
<dbReference type="PANTHER" id="PTHR33295">
    <property type="entry name" value="ATPASE"/>
    <property type="match status" value="1"/>
</dbReference>
<protein>
    <recommendedName>
        <fullName evidence="5">ATPase</fullName>
    </recommendedName>
</protein>
<dbReference type="AlphaFoldDB" id="A0A7W8M6Y0"/>
<dbReference type="InterPro" id="IPR041682">
    <property type="entry name" value="AAA_14"/>
</dbReference>
<dbReference type="Pfam" id="PF13173">
    <property type="entry name" value="AAA_14"/>
    <property type="match status" value="1"/>
</dbReference>
<evidence type="ECO:0000259" key="2">
    <source>
        <dbReference type="Pfam" id="PF13635"/>
    </source>
</evidence>
<dbReference type="EMBL" id="JACHFW010000018">
    <property type="protein sequence ID" value="MBB5266062.1"/>
    <property type="molecule type" value="Genomic_DNA"/>
</dbReference>
<feature type="domain" description="DUF4143" evidence="2">
    <location>
        <begin position="221"/>
        <end position="379"/>
    </location>
</feature>
<gene>
    <name evidence="3" type="ORF">HNP82_003216</name>
</gene>
<evidence type="ECO:0000313" key="3">
    <source>
        <dbReference type="EMBL" id="MBB5266062.1"/>
    </source>
</evidence>
<organism evidence="3 4">
    <name type="scientific">Catenibacillus scindens</name>
    <dbReference type="NCBI Taxonomy" id="673271"/>
    <lineage>
        <taxon>Bacteria</taxon>
        <taxon>Bacillati</taxon>
        <taxon>Bacillota</taxon>
        <taxon>Clostridia</taxon>
        <taxon>Lachnospirales</taxon>
        <taxon>Lachnospiraceae</taxon>
        <taxon>Catenibacillus</taxon>
    </lineage>
</organism>
<sequence length="430" mass="49723">MKRNAISDLVQWKNNPEHKPLVIRGARQVGKTWLMKEFGKNFYKNFVYFNFDEEDDLKSVFETNKNPQRIIELLSLIAGEKIFPEETLIVFDEIQECPQALNTLKYFKEKAHEYHVMAAGSLLGTLLAQPKSYPVGMVNLLDLYPVCFDEFLEAVDPGLFAYYESIQKDQQIEEIFHNRLMENYNNYLIIGGMPECVVSWVNYKDPSKVSQIQRELIEIYENDFSKHNGKVNSGRILMVFRSIVSQLAKANEKFIYGAVRQGGRARDFEEAIEWLVSAGMLNRVYNVSRMEHPLSAFDKLDQFKLFLFDTGLLKHMAGIDNSAILLKSDYQFKGPLTENYVLQQLRGQFEVAPHYFSDKHGEIDFVLQNGTEIIPVEVKGGEDKSAPTFKRYIAEKHPKHAIRFSKRGYRRDGEITNIPLYLAGKLKELL</sequence>
<feature type="domain" description="AAA" evidence="1">
    <location>
        <begin position="18"/>
        <end position="152"/>
    </location>
</feature>